<keyword evidence="1" id="KW-1133">Transmembrane helix</keyword>
<feature type="transmembrane region" description="Helical" evidence="1">
    <location>
        <begin position="6"/>
        <end position="25"/>
    </location>
</feature>
<reference evidence="3" key="1">
    <citation type="journal article" date="2022" name="J Environ Chem Eng">
        <title>Biodegradation of petroleum oil using a constructed nonpathogenic and heavy metal-tolerant bacterial consortium isolated from marine sponges.</title>
        <authorList>
            <person name="Dechsakulwatana C."/>
            <person name="Rungsihiranrut A."/>
            <person name="Muangchinda C."/>
            <person name="Ningthoujam R."/>
            <person name="Klankeo P."/>
            <person name="Pinyakong O."/>
        </authorList>
    </citation>
    <scope>NUCLEOTIDE SEQUENCE [LARGE SCALE GENOMIC DNA]</scope>
    <source>
        <strain evidence="3">MO2-4</strain>
    </source>
</reference>
<dbReference type="EMBL" id="JAPTHD010000001">
    <property type="protein sequence ID" value="MDV5822918.1"/>
    <property type="molecule type" value="Genomic_DNA"/>
</dbReference>
<dbReference type="RefSeq" id="WP_317515989.1">
    <property type="nucleotide sequence ID" value="NZ_JAPTHD010000001.1"/>
</dbReference>
<evidence type="ECO:0000313" key="2">
    <source>
        <dbReference type="EMBL" id="MDV5822918.1"/>
    </source>
</evidence>
<evidence type="ECO:0000313" key="3">
    <source>
        <dbReference type="Proteomes" id="UP001185984"/>
    </source>
</evidence>
<evidence type="ECO:0000256" key="1">
    <source>
        <dbReference type="SAM" id="Phobius"/>
    </source>
</evidence>
<accession>A0ABU3ZTR8</accession>
<keyword evidence="1" id="KW-0812">Transmembrane</keyword>
<comment type="caution">
    <text evidence="2">The sequence shown here is derived from an EMBL/GenBank/DDBJ whole genome shotgun (WGS) entry which is preliminary data.</text>
</comment>
<protein>
    <submittedName>
        <fullName evidence="2">Uncharacterized protein</fullName>
    </submittedName>
</protein>
<organism evidence="2 3">
    <name type="scientific">Sphingobium naphthae</name>
    <dbReference type="NCBI Taxonomy" id="1886786"/>
    <lineage>
        <taxon>Bacteria</taxon>
        <taxon>Pseudomonadati</taxon>
        <taxon>Pseudomonadota</taxon>
        <taxon>Alphaproteobacteria</taxon>
        <taxon>Sphingomonadales</taxon>
        <taxon>Sphingomonadaceae</taxon>
        <taxon>Sphingobium</taxon>
    </lineage>
</organism>
<dbReference type="Proteomes" id="UP001185984">
    <property type="component" value="Unassembled WGS sequence"/>
</dbReference>
<sequence>MSAALYFAGKALITLAGLSSLALIVRQFQLYADKMIDALLMEDRDAAER</sequence>
<gene>
    <name evidence="2" type="ORF">O0R41_04820</name>
</gene>
<keyword evidence="1" id="KW-0472">Membrane</keyword>
<proteinExistence type="predicted"/>
<name>A0ABU3ZTR8_9SPHN</name>
<keyword evidence="3" id="KW-1185">Reference proteome</keyword>